<dbReference type="CDD" id="cd21937">
    <property type="entry name" value="ZIP_MycBP-like"/>
    <property type="match status" value="1"/>
</dbReference>
<feature type="transmembrane region" description="Helical" evidence="10">
    <location>
        <begin position="109"/>
        <end position="134"/>
    </location>
</feature>
<evidence type="ECO:0000256" key="10">
    <source>
        <dbReference type="SAM" id="Phobius"/>
    </source>
</evidence>
<dbReference type="STRING" id="8469.M7APC1"/>
<dbReference type="Proteomes" id="UP000031443">
    <property type="component" value="Unassembled WGS sequence"/>
</dbReference>
<keyword evidence="8" id="KW-0175">Coiled coil</keyword>
<dbReference type="EMBL" id="KB573333">
    <property type="protein sequence ID" value="EMP27111.1"/>
    <property type="molecule type" value="Genomic_DNA"/>
</dbReference>
<feature type="compositionally biased region" description="Polar residues" evidence="9">
    <location>
        <begin position="175"/>
        <end position="188"/>
    </location>
</feature>
<keyword evidence="13" id="KW-1185">Reference proteome</keyword>
<dbReference type="SUPFAM" id="SSF144091">
    <property type="entry name" value="Rhomboid-like"/>
    <property type="match status" value="1"/>
</dbReference>
<feature type="domain" description="Peptidase S54 rhomboid" evidence="11">
    <location>
        <begin position="104"/>
        <end position="156"/>
    </location>
</feature>
<dbReference type="PANTHER" id="PTHR45840">
    <property type="entry name" value="RHOMBOID-RELATED PROTEIN"/>
    <property type="match status" value="1"/>
</dbReference>
<reference evidence="13" key="1">
    <citation type="journal article" date="2013" name="Nat. Genet.">
        <title>The draft genomes of soft-shell turtle and green sea turtle yield insights into the development and evolution of the turtle-specific body plan.</title>
        <authorList>
            <person name="Wang Z."/>
            <person name="Pascual-Anaya J."/>
            <person name="Zadissa A."/>
            <person name="Li W."/>
            <person name="Niimura Y."/>
            <person name="Huang Z."/>
            <person name="Li C."/>
            <person name="White S."/>
            <person name="Xiong Z."/>
            <person name="Fang D."/>
            <person name="Wang B."/>
            <person name="Ming Y."/>
            <person name="Chen Y."/>
            <person name="Zheng Y."/>
            <person name="Kuraku S."/>
            <person name="Pignatelli M."/>
            <person name="Herrero J."/>
            <person name="Beal K."/>
            <person name="Nozawa M."/>
            <person name="Li Q."/>
            <person name="Wang J."/>
            <person name="Zhang H."/>
            <person name="Yu L."/>
            <person name="Shigenobu S."/>
            <person name="Wang J."/>
            <person name="Liu J."/>
            <person name="Flicek P."/>
            <person name="Searle S."/>
            <person name="Wang J."/>
            <person name="Kuratani S."/>
            <person name="Yin Y."/>
            <person name="Aken B."/>
            <person name="Zhang G."/>
            <person name="Irie N."/>
        </authorList>
    </citation>
    <scope>NUCLEOTIDE SEQUENCE [LARGE SCALE GENOMIC DNA]</scope>
</reference>
<sequence length="515" mass="56824">MERMNMDMSGEEEEKENNEGNSRVCTTCDKIHESISKWMLPENARGTYLERANCIPPPLFIISISIAELAVFIYYAVWKPQKQWITLDTGVWNSPFIYRPDKRDEAWRFISYMLVHAGIQHILGNLFLQLILGIPLEMVHKGHRVSLVYLAGVIGVGTDMGFALYRRFIAPVNGPQSVKNNHTENSNNRLHDEKESKLPDETQTTNTLDHHPRNTSSNNNEGLSKVFGTEINGSQQQDEKKHCLSGMHSNLVAASGLCLGSLAELPPGSSLQPDMTSPISINCARKLRGVSSPWNCSTVVESEGSPTDSPSTSSNRGQDNFSGSRAQGLSKTDLRQIGRPDTPDSLSELSSESKQSRNCESPQALSPSRRMSLASGCRDLSLAAAVPRPSPASSGRGAAAVVGNPVGQDLRYLRPYFVRVLTISVALYMLKAEFHLISVVVLSTPYLCNSDPLAPDPCFLKHHIGAAAPENPEVEALRLEVAEMKEKYEAVLEENKKLKAKLSQYEPPPEEKRGE</sequence>
<dbReference type="EC" id="3.4.21.105" evidence="4"/>
<dbReference type="PANTHER" id="PTHR45840:SF6">
    <property type="entry name" value="RHOMBOID-RELATED PROTEIN 2"/>
    <property type="match status" value="1"/>
</dbReference>
<feature type="region of interest" description="Disordered" evidence="9">
    <location>
        <begin position="1"/>
        <end position="22"/>
    </location>
</feature>
<evidence type="ECO:0000256" key="4">
    <source>
        <dbReference type="ARBA" id="ARBA00013039"/>
    </source>
</evidence>
<feature type="transmembrane region" description="Helical" evidence="10">
    <location>
        <begin position="59"/>
        <end position="78"/>
    </location>
</feature>
<dbReference type="InterPro" id="IPR035952">
    <property type="entry name" value="Rhomboid-like_sf"/>
</dbReference>
<evidence type="ECO:0000256" key="2">
    <source>
        <dbReference type="ARBA" id="ARBA00004141"/>
    </source>
</evidence>
<dbReference type="InterPro" id="IPR051739">
    <property type="entry name" value="Rhomboid_IM_Serine_Proteases"/>
</dbReference>
<evidence type="ECO:0000259" key="11">
    <source>
        <dbReference type="Pfam" id="PF01694"/>
    </source>
</evidence>
<feature type="compositionally biased region" description="Basic and acidic residues" evidence="9">
    <location>
        <begin position="332"/>
        <end position="342"/>
    </location>
</feature>
<feature type="region of interest" description="Disordered" evidence="9">
    <location>
        <begin position="175"/>
        <end position="226"/>
    </location>
</feature>
<organism evidence="12 13">
    <name type="scientific">Chelonia mydas</name>
    <name type="common">Green sea-turtle</name>
    <name type="synonym">Chelonia agassizi</name>
    <dbReference type="NCBI Taxonomy" id="8469"/>
    <lineage>
        <taxon>Eukaryota</taxon>
        <taxon>Metazoa</taxon>
        <taxon>Chordata</taxon>
        <taxon>Craniata</taxon>
        <taxon>Vertebrata</taxon>
        <taxon>Euteleostomi</taxon>
        <taxon>Archelosauria</taxon>
        <taxon>Testudinata</taxon>
        <taxon>Testudines</taxon>
        <taxon>Cryptodira</taxon>
        <taxon>Durocryptodira</taxon>
        <taxon>Americhelydia</taxon>
        <taxon>Chelonioidea</taxon>
        <taxon>Cheloniidae</taxon>
        <taxon>Chelonia</taxon>
    </lineage>
</organism>
<dbReference type="AlphaFoldDB" id="M7APC1"/>
<evidence type="ECO:0000313" key="12">
    <source>
        <dbReference type="EMBL" id="EMP27111.1"/>
    </source>
</evidence>
<proteinExistence type="inferred from homology"/>
<feature type="transmembrane region" description="Helical" evidence="10">
    <location>
        <begin position="146"/>
        <end position="165"/>
    </location>
</feature>
<evidence type="ECO:0000256" key="9">
    <source>
        <dbReference type="SAM" id="MobiDB-lite"/>
    </source>
</evidence>
<gene>
    <name evidence="12" type="ORF">UY3_15796</name>
</gene>
<comment type="catalytic activity">
    <reaction evidence="1">
        <text>Cleaves type-1 transmembrane domains using a catalytic dyad composed of serine and histidine that are contributed by different transmembrane domains.</text>
        <dbReference type="EC" id="3.4.21.105"/>
    </reaction>
</comment>
<dbReference type="Gene3D" id="1.20.1540.10">
    <property type="entry name" value="Rhomboid-like"/>
    <property type="match status" value="1"/>
</dbReference>
<evidence type="ECO:0000313" key="13">
    <source>
        <dbReference type="Proteomes" id="UP000031443"/>
    </source>
</evidence>
<dbReference type="GO" id="GO:0016020">
    <property type="term" value="C:membrane"/>
    <property type="evidence" value="ECO:0007669"/>
    <property type="project" value="UniProtKB-SubCell"/>
</dbReference>
<accession>M7APC1</accession>
<dbReference type="eggNOG" id="ENOG502QQPH">
    <property type="taxonomic scope" value="Eukaryota"/>
</dbReference>
<name>M7APC1_CHEMY</name>
<evidence type="ECO:0000256" key="6">
    <source>
        <dbReference type="ARBA" id="ARBA00022989"/>
    </source>
</evidence>
<evidence type="ECO:0000256" key="1">
    <source>
        <dbReference type="ARBA" id="ARBA00000156"/>
    </source>
</evidence>
<keyword evidence="7 10" id="KW-0472">Membrane</keyword>
<evidence type="ECO:0000256" key="5">
    <source>
        <dbReference type="ARBA" id="ARBA00022692"/>
    </source>
</evidence>
<feature type="coiled-coil region" evidence="8">
    <location>
        <begin position="474"/>
        <end position="501"/>
    </location>
</feature>
<dbReference type="Pfam" id="PF01694">
    <property type="entry name" value="Rhomboid"/>
    <property type="match status" value="1"/>
</dbReference>
<feature type="region of interest" description="Disordered" evidence="9">
    <location>
        <begin position="297"/>
        <end position="370"/>
    </location>
</feature>
<protein>
    <recommendedName>
        <fullName evidence="4">rhomboid protease</fullName>
        <ecNumber evidence="4">3.4.21.105</ecNumber>
    </recommendedName>
</protein>
<dbReference type="GO" id="GO:0004252">
    <property type="term" value="F:serine-type endopeptidase activity"/>
    <property type="evidence" value="ECO:0007669"/>
    <property type="project" value="InterPro"/>
</dbReference>
<feature type="compositionally biased region" description="Polar residues" evidence="9">
    <location>
        <begin position="356"/>
        <end position="366"/>
    </location>
</feature>
<evidence type="ECO:0000256" key="8">
    <source>
        <dbReference type="SAM" id="Coils"/>
    </source>
</evidence>
<feature type="compositionally biased region" description="Basic and acidic residues" evidence="9">
    <location>
        <begin position="189"/>
        <end position="200"/>
    </location>
</feature>
<evidence type="ECO:0000256" key="7">
    <source>
        <dbReference type="ARBA" id="ARBA00023136"/>
    </source>
</evidence>
<feature type="compositionally biased region" description="Polar residues" evidence="9">
    <location>
        <begin position="297"/>
        <end position="330"/>
    </location>
</feature>
<keyword evidence="5 10" id="KW-0812">Transmembrane</keyword>
<dbReference type="InterPro" id="IPR022764">
    <property type="entry name" value="Peptidase_S54_rhomboid_dom"/>
</dbReference>
<keyword evidence="6 10" id="KW-1133">Transmembrane helix</keyword>
<comment type="similarity">
    <text evidence="3">Belongs to the peptidase S54 family.</text>
</comment>
<dbReference type="Gene3D" id="6.10.250.1060">
    <property type="match status" value="1"/>
</dbReference>
<comment type="subcellular location">
    <subcellularLocation>
        <location evidence="2">Membrane</location>
        <topology evidence="2">Multi-pass membrane protein</topology>
    </subcellularLocation>
</comment>
<evidence type="ECO:0000256" key="3">
    <source>
        <dbReference type="ARBA" id="ARBA00009045"/>
    </source>
</evidence>